<feature type="compositionally biased region" description="Basic and acidic residues" evidence="1">
    <location>
        <begin position="72"/>
        <end position="90"/>
    </location>
</feature>
<dbReference type="Pfam" id="PF06658">
    <property type="entry name" value="DUF1168"/>
    <property type="match status" value="1"/>
</dbReference>
<proteinExistence type="predicted"/>
<gene>
    <name evidence="2" type="ORF">GBAR_LOCUS13604</name>
</gene>
<comment type="caution">
    <text evidence="2">The sequence shown here is derived from an EMBL/GenBank/DDBJ whole genome shotgun (WGS) entry which is preliminary data.</text>
</comment>
<protein>
    <submittedName>
        <fullName evidence="2">PRKR-interacting protein 1 homolog</fullName>
    </submittedName>
</protein>
<reference evidence="2" key="1">
    <citation type="submission" date="2023-03" db="EMBL/GenBank/DDBJ databases">
        <authorList>
            <person name="Steffen K."/>
            <person name="Cardenas P."/>
        </authorList>
    </citation>
    <scope>NUCLEOTIDE SEQUENCE</scope>
</reference>
<evidence type="ECO:0000313" key="3">
    <source>
        <dbReference type="Proteomes" id="UP001174909"/>
    </source>
</evidence>
<dbReference type="Proteomes" id="UP001174909">
    <property type="component" value="Unassembled WGS sequence"/>
</dbReference>
<dbReference type="GO" id="GO:0003725">
    <property type="term" value="F:double-stranded RNA binding"/>
    <property type="evidence" value="ECO:0007669"/>
    <property type="project" value="InterPro"/>
</dbReference>
<keyword evidence="3" id="KW-1185">Reference proteome</keyword>
<dbReference type="GO" id="GO:0005730">
    <property type="term" value="C:nucleolus"/>
    <property type="evidence" value="ECO:0007669"/>
    <property type="project" value="TreeGrafter"/>
</dbReference>
<dbReference type="EMBL" id="CASHTH010002001">
    <property type="protein sequence ID" value="CAI8023268.1"/>
    <property type="molecule type" value="Genomic_DNA"/>
</dbReference>
<feature type="compositionally biased region" description="Basic and acidic residues" evidence="1">
    <location>
        <begin position="48"/>
        <end position="57"/>
    </location>
</feature>
<dbReference type="GO" id="GO:0019901">
    <property type="term" value="F:protein kinase binding"/>
    <property type="evidence" value="ECO:0007669"/>
    <property type="project" value="TreeGrafter"/>
</dbReference>
<feature type="compositionally biased region" description="Basic residues" evidence="1">
    <location>
        <begin position="58"/>
        <end position="67"/>
    </location>
</feature>
<evidence type="ECO:0000256" key="1">
    <source>
        <dbReference type="SAM" id="MobiDB-lite"/>
    </source>
</evidence>
<accession>A0AA35S602</accession>
<feature type="region of interest" description="Disordered" evidence="1">
    <location>
        <begin position="48"/>
        <end position="104"/>
    </location>
</feature>
<dbReference type="GO" id="GO:0004860">
    <property type="term" value="F:protein kinase inhibitor activity"/>
    <property type="evidence" value="ECO:0007669"/>
    <property type="project" value="TreeGrafter"/>
</dbReference>
<evidence type="ECO:0000313" key="2">
    <source>
        <dbReference type="EMBL" id="CAI8023268.1"/>
    </source>
</evidence>
<organism evidence="2 3">
    <name type="scientific">Geodia barretti</name>
    <name type="common">Barrett's horny sponge</name>
    <dbReference type="NCBI Taxonomy" id="519541"/>
    <lineage>
        <taxon>Eukaryota</taxon>
        <taxon>Metazoa</taxon>
        <taxon>Porifera</taxon>
        <taxon>Demospongiae</taxon>
        <taxon>Heteroscleromorpha</taxon>
        <taxon>Tetractinellida</taxon>
        <taxon>Astrophorina</taxon>
        <taxon>Geodiidae</taxon>
        <taxon>Geodia</taxon>
    </lineage>
</organism>
<sequence length="104" mass="11938">MGSSAGAGSEVFHVYRHLRRRENDRQDFIAVKANEEELEEEFQETMAMHRAEDDARTAKKRKQRQKLAQKMTKIESEGGEKEEAKPAEKDSSEEEAEHFTIGGK</sequence>
<name>A0AA35S602_GEOBA</name>
<dbReference type="InterPro" id="IPR009548">
    <property type="entry name" value="Prkrip1"/>
</dbReference>
<dbReference type="AlphaFoldDB" id="A0AA35S602"/>
<dbReference type="PANTHER" id="PTHR13507:SF0">
    <property type="entry name" value="PRKR-INTERACTING PROTEIN 1"/>
    <property type="match status" value="1"/>
</dbReference>
<dbReference type="PANTHER" id="PTHR13507">
    <property type="entry name" value="PRKR-INTERACTING PROTEIN 1"/>
    <property type="match status" value="1"/>
</dbReference>